<reference evidence="3" key="1">
    <citation type="journal article" date="2019" name="Int. J. Syst. Evol. Microbiol.">
        <title>The Global Catalogue of Microorganisms (GCM) 10K type strain sequencing project: providing services to taxonomists for standard genome sequencing and annotation.</title>
        <authorList>
            <consortium name="The Broad Institute Genomics Platform"/>
            <consortium name="The Broad Institute Genome Sequencing Center for Infectious Disease"/>
            <person name="Wu L."/>
            <person name="Ma J."/>
        </authorList>
    </citation>
    <scope>NUCLEOTIDE SEQUENCE [LARGE SCALE GENOMIC DNA]</scope>
    <source>
        <strain evidence="3">CGMCC 1.12471</strain>
    </source>
</reference>
<dbReference type="EMBL" id="JBHUEA010000053">
    <property type="protein sequence ID" value="MFD1723100.1"/>
    <property type="molecule type" value="Genomic_DNA"/>
</dbReference>
<sequence length="282" mass="30421">RTASNRRWVGARPRPDGQATLTIESTATDVAAMYDAIRQSAVAAHGLEGECRTLGQLMADCAADMILQSAATGAIALTGEAAGPAYPMERLGDARVPGRKKIDVTLLVTVPATVATGAADGLASVAGMGDVDADVARRIVQHTTSWTRIGVDPIDDTVFAIDSHERYIPAGLKKLIHAKHETCVGDGCGLPAHRCDLDHAHRYEHDGRTRHDNLQALCRWSHLVKDEGFVDVRLDPDGTPRWASKWGAEWTTEPTLRTKTGPTIRWADDGTAIDEEDDNTPF</sequence>
<keyword evidence="2" id="KW-0540">Nuclease</keyword>
<protein>
    <submittedName>
        <fullName evidence="2">HNH endonuclease signature motif containing protein</fullName>
    </submittedName>
</protein>
<dbReference type="RefSeq" id="WP_377936787.1">
    <property type="nucleotide sequence ID" value="NZ_JBHUEA010000053.1"/>
</dbReference>
<accession>A0ABW4LJR6</accession>
<evidence type="ECO:0000313" key="2">
    <source>
        <dbReference type="EMBL" id="MFD1723100.1"/>
    </source>
</evidence>
<dbReference type="Proteomes" id="UP001597347">
    <property type="component" value="Unassembled WGS sequence"/>
</dbReference>
<name>A0ABW4LJR6_9MICO</name>
<organism evidence="2 3">
    <name type="scientific">Amnibacterium endophyticum</name>
    <dbReference type="NCBI Taxonomy" id="2109337"/>
    <lineage>
        <taxon>Bacteria</taxon>
        <taxon>Bacillati</taxon>
        <taxon>Actinomycetota</taxon>
        <taxon>Actinomycetes</taxon>
        <taxon>Micrococcales</taxon>
        <taxon>Microbacteriaceae</taxon>
        <taxon>Amnibacterium</taxon>
    </lineage>
</organism>
<proteinExistence type="predicted"/>
<feature type="non-terminal residue" evidence="2">
    <location>
        <position position="1"/>
    </location>
</feature>
<feature type="region of interest" description="Disordered" evidence="1">
    <location>
        <begin position="259"/>
        <end position="282"/>
    </location>
</feature>
<keyword evidence="3" id="KW-1185">Reference proteome</keyword>
<comment type="caution">
    <text evidence="2">The sequence shown here is derived from an EMBL/GenBank/DDBJ whole genome shotgun (WGS) entry which is preliminary data.</text>
</comment>
<keyword evidence="2" id="KW-0255">Endonuclease</keyword>
<gene>
    <name evidence="2" type="ORF">ACFSBI_16250</name>
</gene>
<dbReference type="CDD" id="cd00085">
    <property type="entry name" value="HNHc"/>
    <property type="match status" value="1"/>
</dbReference>
<evidence type="ECO:0000256" key="1">
    <source>
        <dbReference type="SAM" id="MobiDB-lite"/>
    </source>
</evidence>
<evidence type="ECO:0000313" key="3">
    <source>
        <dbReference type="Proteomes" id="UP001597347"/>
    </source>
</evidence>
<dbReference type="GO" id="GO:0004519">
    <property type="term" value="F:endonuclease activity"/>
    <property type="evidence" value="ECO:0007669"/>
    <property type="project" value="UniProtKB-KW"/>
</dbReference>
<keyword evidence="2" id="KW-0378">Hydrolase</keyword>
<dbReference type="InterPro" id="IPR003615">
    <property type="entry name" value="HNH_nuc"/>
</dbReference>
<feature type="compositionally biased region" description="Acidic residues" evidence="1">
    <location>
        <begin position="271"/>
        <end position="282"/>
    </location>
</feature>